<feature type="compositionally biased region" description="Basic and acidic residues" evidence="1">
    <location>
        <begin position="340"/>
        <end position="350"/>
    </location>
</feature>
<accession>A0A1B6CTW5</accession>
<proteinExistence type="predicted"/>
<reference evidence="2" key="1">
    <citation type="submission" date="2015-12" db="EMBL/GenBank/DDBJ databases">
        <title>De novo transcriptome assembly of four potential Pierce s Disease insect vectors from Arizona vineyards.</title>
        <authorList>
            <person name="Tassone E.E."/>
        </authorList>
    </citation>
    <scope>NUCLEOTIDE SEQUENCE</scope>
</reference>
<evidence type="ECO:0000256" key="1">
    <source>
        <dbReference type="SAM" id="MobiDB-lite"/>
    </source>
</evidence>
<sequence>DKSLPKRNNKPIGTRLNDIEDSKQSSISSSEDISNYNEMPNYNLRKDKTLPSSSNDKSLPKRNNKPIGTRLNDVEDFKVSFQTSSEDISNYNERSELSQLDDRFLPKQNDNPLIRRKNEVKILNYSSSDNNVKSTEKPDFNSLEDRTQRPLFGDRVLPKTHNNQFDVSLTELPERKVFNNDSQEHPFFESLNNFLFRTESVYEPMKNETELKMTETPIVDNVNNDFANQPMNNGSEKHKRSSQKSKNVKVNNELDKQKKEPSSETSVTSKQNEEVMFPPTQFCSIERGIGKSTKHIVNPFDVFSFDDKPNKVDGSFELNIKHKKESASDHSKQTTPINRNSDENKTENTKTRKMKNKTQVSDKDSSHPKIEGCRPDLHPLCRNESHSILDEAVATASKDKSIEHGKTQSFDKSSHEKNNVSNLTEVIVTENSKGIQLDNLSLDKTLVTTIGNTTCPLEIFEILNVTVMSSAPDSQHPFNKPEIIDLVITNPFDKTHPETEHFSILLLDPKDVRVPEVEISNNGDPGECKEAETLINLIPDPTIQWPLIPEKVYTWSGEGCPSELSDSGIVDLGKMFHCPTDNVQFFADPEVFSHTDNYITDKIISWITSSKSDSLLACKSNSTNTTHIEPRLVPPDLLPMSAYSVPFNTSLLTSNMTVGQPKVLKSLAYSPSVVSHGISISPNTSFLENSTTAEDDSLPKTAITILELITYAAHVLTYGTAIVLTPDYMGNTTDCSLMSNFLEALDT</sequence>
<feature type="region of interest" description="Disordered" evidence="1">
    <location>
        <begin position="1"/>
        <end position="75"/>
    </location>
</feature>
<feature type="region of interest" description="Disordered" evidence="1">
    <location>
        <begin position="213"/>
        <end position="279"/>
    </location>
</feature>
<feature type="compositionally biased region" description="Basic residues" evidence="1">
    <location>
        <begin position="237"/>
        <end position="247"/>
    </location>
</feature>
<name>A0A1B6CTW5_9HEMI</name>
<dbReference type="AlphaFoldDB" id="A0A1B6CTW5"/>
<feature type="region of interest" description="Disordered" evidence="1">
    <location>
        <begin position="394"/>
        <end position="417"/>
    </location>
</feature>
<gene>
    <name evidence="2" type="ORF">g.9743</name>
</gene>
<organism evidence="2">
    <name type="scientific">Clastoptera arizonana</name>
    <name type="common">Arizona spittle bug</name>
    <dbReference type="NCBI Taxonomy" id="38151"/>
    <lineage>
        <taxon>Eukaryota</taxon>
        <taxon>Metazoa</taxon>
        <taxon>Ecdysozoa</taxon>
        <taxon>Arthropoda</taxon>
        <taxon>Hexapoda</taxon>
        <taxon>Insecta</taxon>
        <taxon>Pterygota</taxon>
        <taxon>Neoptera</taxon>
        <taxon>Paraneoptera</taxon>
        <taxon>Hemiptera</taxon>
        <taxon>Auchenorrhyncha</taxon>
        <taxon>Cercopoidea</taxon>
        <taxon>Clastopteridae</taxon>
        <taxon>Clastoptera</taxon>
    </lineage>
</organism>
<evidence type="ECO:0000313" key="2">
    <source>
        <dbReference type="EMBL" id="JAS16922.1"/>
    </source>
</evidence>
<feature type="compositionally biased region" description="Basic and acidic residues" evidence="1">
    <location>
        <begin position="252"/>
        <end position="262"/>
    </location>
</feature>
<feature type="non-terminal residue" evidence="2">
    <location>
        <position position="1"/>
    </location>
</feature>
<dbReference type="EMBL" id="GEDC01020376">
    <property type="protein sequence ID" value="JAS16922.1"/>
    <property type="molecule type" value="Transcribed_RNA"/>
</dbReference>
<feature type="compositionally biased region" description="Polar residues" evidence="1">
    <location>
        <begin position="221"/>
        <end position="234"/>
    </location>
</feature>
<protein>
    <submittedName>
        <fullName evidence="2">Uncharacterized protein</fullName>
    </submittedName>
</protein>
<feature type="compositionally biased region" description="Basic and acidic residues" evidence="1">
    <location>
        <begin position="360"/>
        <end position="377"/>
    </location>
</feature>
<feature type="compositionally biased region" description="Low complexity" evidence="1">
    <location>
        <begin position="24"/>
        <end position="34"/>
    </location>
</feature>
<feature type="compositionally biased region" description="Basic and acidic residues" evidence="1">
    <location>
        <begin position="397"/>
        <end position="406"/>
    </location>
</feature>
<feature type="region of interest" description="Disordered" evidence="1">
    <location>
        <begin position="323"/>
        <end position="377"/>
    </location>
</feature>